<comment type="caution">
    <text evidence="2">The sequence shown here is derived from an EMBL/GenBank/DDBJ whole genome shotgun (WGS) entry which is preliminary data.</text>
</comment>
<organism evidence="2">
    <name type="scientific">Tanacetum cinerariifolium</name>
    <name type="common">Dalmatian daisy</name>
    <name type="synonym">Chrysanthemum cinerariifolium</name>
    <dbReference type="NCBI Taxonomy" id="118510"/>
    <lineage>
        <taxon>Eukaryota</taxon>
        <taxon>Viridiplantae</taxon>
        <taxon>Streptophyta</taxon>
        <taxon>Embryophyta</taxon>
        <taxon>Tracheophyta</taxon>
        <taxon>Spermatophyta</taxon>
        <taxon>Magnoliopsida</taxon>
        <taxon>eudicotyledons</taxon>
        <taxon>Gunneridae</taxon>
        <taxon>Pentapetalae</taxon>
        <taxon>asterids</taxon>
        <taxon>campanulids</taxon>
        <taxon>Asterales</taxon>
        <taxon>Asteraceae</taxon>
        <taxon>Asteroideae</taxon>
        <taxon>Anthemideae</taxon>
        <taxon>Anthemidinae</taxon>
        <taxon>Tanacetum</taxon>
    </lineage>
</organism>
<feature type="region of interest" description="Disordered" evidence="1">
    <location>
        <begin position="67"/>
        <end position="110"/>
    </location>
</feature>
<feature type="non-terminal residue" evidence="2">
    <location>
        <position position="1"/>
    </location>
</feature>
<dbReference type="AlphaFoldDB" id="A0A699T869"/>
<reference evidence="2" key="1">
    <citation type="journal article" date="2019" name="Sci. Rep.">
        <title>Draft genome of Tanacetum cinerariifolium, the natural source of mosquito coil.</title>
        <authorList>
            <person name="Yamashiro T."/>
            <person name="Shiraishi A."/>
            <person name="Satake H."/>
            <person name="Nakayama K."/>
        </authorList>
    </citation>
    <scope>NUCLEOTIDE SEQUENCE</scope>
</reference>
<evidence type="ECO:0000313" key="2">
    <source>
        <dbReference type="EMBL" id="GFD05034.1"/>
    </source>
</evidence>
<evidence type="ECO:0000256" key="1">
    <source>
        <dbReference type="SAM" id="MobiDB-lite"/>
    </source>
</evidence>
<dbReference type="EMBL" id="BKCJ011215602">
    <property type="protein sequence ID" value="GFD05034.1"/>
    <property type="molecule type" value="Genomic_DNA"/>
</dbReference>
<gene>
    <name evidence="2" type="ORF">Tci_877003</name>
</gene>
<sequence length="110" mass="11563">ALLREAMQGQLLPQDPTDEPAAVMLQQLQAAAKPGKKGRGQAGALFAEAAEAVEGLFEVPTSWLCYSTTPPSRAAPHRSQTRATPAALRRPGAAHPREPPPGRAAASHRP</sequence>
<accession>A0A699T869</accession>
<proteinExistence type="predicted"/>
<feature type="non-terminal residue" evidence="2">
    <location>
        <position position="110"/>
    </location>
</feature>
<name>A0A699T869_TANCI</name>
<protein>
    <submittedName>
        <fullName evidence="2">Uncharacterized protein</fullName>
    </submittedName>
</protein>